<proteinExistence type="predicted"/>
<feature type="signal peptide" evidence="1">
    <location>
        <begin position="1"/>
        <end position="23"/>
    </location>
</feature>
<dbReference type="AlphaFoldDB" id="A0A6V8LTX3"/>
<keyword evidence="1" id="KW-0732">Signal</keyword>
<evidence type="ECO:0000256" key="1">
    <source>
        <dbReference type="SAM" id="SignalP"/>
    </source>
</evidence>
<keyword evidence="3" id="KW-1185">Reference proteome</keyword>
<gene>
    <name evidence="2" type="ORF">NNJEOMEG_01879</name>
</gene>
<evidence type="ECO:0008006" key="4">
    <source>
        <dbReference type="Google" id="ProtNLM"/>
    </source>
</evidence>
<accession>A0A6V8LTX3</accession>
<name>A0A6V8LTX3_9BACT</name>
<evidence type="ECO:0000313" key="2">
    <source>
        <dbReference type="EMBL" id="GFK94041.1"/>
    </source>
</evidence>
<dbReference type="RefSeq" id="WP_173083696.1">
    <property type="nucleotide sequence ID" value="NZ_BLTE01000007.1"/>
</dbReference>
<evidence type="ECO:0000313" key="3">
    <source>
        <dbReference type="Proteomes" id="UP000494245"/>
    </source>
</evidence>
<feature type="chain" id="PRO_5028855700" description="Zinc resistance-associated protein" evidence="1">
    <location>
        <begin position="24"/>
        <end position="131"/>
    </location>
</feature>
<dbReference type="Gene3D" id="1.20.120.1490">
    <property type="match status" value="1"/>
</dbReference>
<comment type="caution">
    <text evidence="2">The sequence shown here is derived from an EMBL/GenBank/DDBJ whole genome shotgun (WGS) entry which is preliminary data.</text>
</comment>
<reference evidence="2 3" key="2">
    <citation type="submission" date="2020-05" db="EMBL/GenBank/DDBJ databases">
        <title>Draft genome sequence of Desulfovibrio sp. strainFSS-1.</title>
        <authorList>
            <person name="Shimoshige H."/>
            <person name="Kobayashi H."/>
            <person name="Maekawa T."/>
        </authorList>
    </citation>
    <scope>NUCLEOTIDE SEQUENCE [LARGE SCALE GENOMIC DNA]</scope>
    <source>
        <strain evidence="2 3">SIID29052-01</strain>
    </source>
</reference>
<dbReference type="Proteomes" id="UP000494245">
    <property type="component" value="Unassembled WGS sequence"/>
</dbReference>
<sequence length="131" mass="13424">MKRFVAICCLCLLAAFVALPAQAAKNAPQQAQVVQDPAAHQKFLADTAATRQELAVKRAEYQALMQGQNPDRAAAAALAKDIFTLREKLRAQAVDQGFGPGNCPGYGGRGAGGCGGGGCGGGMGMGRGMGW</sequence>
<dbReference type="EMBL" id="BLTE01000007">
    <property type="protein sequence ID" value="GFK94041.1"/>
    <property type="molecule type" value="Genomic_DNA"/>
</dbReference>
<organism evidence="2 3">
    <name type="scientific">Fundidesulfovibrio magnetotacticus</name>
    <dbReference type="NCBI Taxonomy" id="2730080"/>
    <lineage>
        <taxon>Bacteria</taxon>
        <taxon>Pseudomonadati</taxon>
        <taxon>Thermodesulfobacteriota</taxon>
        <taxon>Desulfovibrionia</taxon>
        <taxon>Desulfovibrionales</taxon>
        <taxon>Desulfovibrionaceae</taxon>
        <taxon>Fundidesulfovibrio</taxon>
    </lineage>
</organism>
<reference evidence="2 3" key="1">
    <citation type="submission" date="2020-04" db="EMBL/GenBank/DDBJ databases">
        <authorList>
            <consortium name="Desulfovibrio sp. FSS-1 genome sequencing consortium"/>
            <person name="Shimoshige H."/>
            <person name="Kobayashi H."/>
            <person name="Maekawa T."/>
        </authorList>
    </citation>
    <scope>NUCLEOTIDE SEQUENCE [LARGE SCALE GENOMIC DNA]</scope>
    <source>
        <strain evidence="2 3">SIID29052-01</strain>
    </source>
</reference>
<protein>
    <recommendedName>
        <fullName evidence="4">Zinc resistance-associated protein</fullName>
    </recommendedName>
</protein>